<gene>
    <name evidence="4" type="ORF">DC487_04135</name>
</gene>
<keyword evidence="2" id="KW-0732">Signal</keyword>
<evidence type="ECO:0000313" key="5">
    <source>
        <dbReference type="Proteomes" id="UP000245627"/>
    </source>
</evidence>
<keyword evidence="5" id="KW-1185">Reference proteome</keyword>
<dbReference type="Pfam" id="PF03629">
    <property type="entry name" value="SASA"/>
    <property type="match status" value="1"/>
</dbReference>
<accession>A0A2T8HMW8</accession>
<feature type="chain" id="PRO_5015748876" evidence="2">
    <location>
        <begin position="21"/>
        <end position="467"/>
    </location>
</feature>
<dbReference type="OrthoDB" id="9816001at2"/>
<sequence length="467" mass="51877">MQKNIKLLLGLCMLCITAQAQLRLPHVLSDHMVLQRESDVQVWGWGAAGAHVSVYASWLSDTVHAVIDGGGNWQVPIRTSSAGGPYTLKVISGAQELQLEDLLLGDVWLCSGQSNMEWGGAQNLPEILEELPQANDNQIRLLQVSRYAAAYPQEDIPDTWKMLDAQSLKPFSAIGYFIAKNLRREIDVPIGIINASWGGTGAEVWTPSSVFDNDGVLQKVAENQTAAAYRPHRAASLWNSMIFPLRRFPISGIFWYQGESNVGAWSSYDRLMQQMVGAWRAAWGSQLPFYFVQIAPFTYNNKAPLAALLREQQEKTARTLPNSGMVVISDLVDNVKDIHPIQKRAVADRLAALALQEHYKLPAKRNYKSPIYKSHTVKGNQIEISFDHLDGKLQVKGDVVEDLYIAGADHIFHPAKGVVRGDKLIVSATEVKDPQAVRFNFTEAGIANLFNDQGLPVAPFRTDNWSF</sequence>
<keyword evidence="1" id="KW-0378">Hydrolase</keyword>
<dbReference type="EMBL" id="QDKG01000001">
    <property type="protein sequence ID" value="PVH26798.1"/>
    <property type="molecule type" value="Genomic_DNA"/>
</dbReference>
<dbReference type="AlphaFoldDB" id="A0A2T8HMW8"/>
<evidence type="ECO:0000256" key="1">
    <source>
        <dbReference type="ARBA" id="ARBA00022801"/>
    </source>
</evidence>
<comment type="caution">
    <text evidence="4">The sequence shown here is derived from an EMBL/GenBank/DDBJ whole genome shotgun (WGS) entry which is preliminary data.</text>
</comment>
<dbReference type="InterPro" id="IPR036514">
    <property type="entry name" value="SGNH_hydro_sf"/>
</dbReference>
<proteinExistence type="predicted"/>
<evidence type="ECO:0000313" key="4">
    <source>
        <dbReference type="EMBL" id="PVH26798.1"/>
    </source>
</evidence>
<protein>
    <submittedName>
        <fullName evidence="4">Sialate O-acetylesterase</fullName>
    </submittedName>
</protein>
<name>A0A2T8HMW8_9SPHI</name>
<dbReference type="PANTHER" id="PTHR22901">
    <property type="entry name" value="SIALATE O-ACETYLESTERASE"/>
    <property type="match status" value="1"/>
</dbReference>
<dbReference type="InterPro" id="IPR005181">
    <property type="entry name" value="SASA"/>
</dbReference>
<dbReference type="Proteomes" id="UP000245627">
    <property type="component" value="Unassembled WGS sequence"/>
</dbReference>
<dbReference type="Gene3D" id="3.40.50.1110">
    <property type="entry name" value="SGNH hydrolase"/>
    <property type="match status" value="1"/>
</dbReference>
<dbReference type="GO" id="GO:0005975">
    <property type="term" value="P:carbohydrate metabolic process"/>
    <property type="evidence" value="ECO:0007669"/>
    <property type="project" value="TreeGrafter"/>
</dbReference>
<dbReference type="InterPro" id="IPR039329">
    <property type="entry name" value="SIAE"/>
</dbReference>
<dbReference type="GO" id="GO:0001681">
    <property type="term" value="F:sialate O-acetylesterase activity"/>
    <property type="evidence" value="ECO:0007669"/>
    <property type="project" value="InterPro"/>
</dbReference>
<feature type="signal peptide" evidence="2">
    <location>
        <begin position="1"/>
        <end position="20"/>
    </location>
</feature>
<evidence type="ECO:0000256" key="2">
    <source>
        <dbReference type="SAM" id="SignalP"/>
    </source>
</evidence>
<dbReference type="SUPFAM" id="SSF52266">
    <property type="entry name" value="SGNH hydrolase"/>
    <property type="match status" value="1"/>
</dbReference>
<reference evidence="4 5" key="1">
    <citation type="submission" date="2018-04" db="EMBL/GenBank/DDBJ databases">
        <title>Sphingobacterium cortibacter sp. nov.</title>
        <authorList>
            <person name="Li Y."/>
        </authorList>
    </citation>
    <scope>NUCLEOTIDE SEQUENCE [LARGE SCALE GENOMIC DNA]</scope>
    <source>
        <strain evidence="4 5">2c-3</strain>
    </source>
</reference>
<dbReference type="PANTHER" id="PTHR22901:SF0">
    <property type="entry name" value="SIALATE O-ACETYLESTERASE"/>
    <property type="match status" value="1"/>
</dbReference>
<feature type="domain" description="Sialate O-acetylesterase" evidence="3">
    <location>
        <begin position="106"/>
        <end position="340"/>
    </location>
</feature>
<evidence type="ECO:0000259" key="3">
    <source>
        <dbReference type="Pfam" id="PF03629"/>
    </source>
</evidence>
<organism evidence="4 5">
    <name type="scientific">Sphingobacterium corticibacter</name>
    <dbReference type="NCBI Taxonomy" id="2171749"/>
    <lineage>
        <taxon>Bacteria</taxon>
        <taxon>Pseudomonadati</taxon>
        <taxon>Bacteroidota</taxon>
        <taxon>Sphingobacteriia</taxon>
        <taxon>Sphingobacteriales</taxon>
        <taxon>Sphingobacteriaceae</taxon>
        <taxon>Sphingobacterium</taxon>
    </lineage>
</organism>
<dbReference type="RefSeq" id="WP_116774658.1">
    <property type="nucleotide sequence ID" value="NZ_QDKG01000001.1"/>
</dbReference>